<evidence type="ECO:0000256" key="4">
    <source>
        <dbReference type="ARBA" id="ARBA00013293"/>
    </source>
</evidence>
<evidence type="ECO:0000313" key="11">
    <source>
        <dbReference type="EMBL" id="KDN52487.1"/>
    </source>
</evidence>
<dbReference type="HOGENOM" id="CLU_019722_2_1_1"/>
<name>A0A066WEW3_TILAU</name>
<dbReference type="EMBL" id="JMSN01000010">
    <property type="protein sequence ID" value="KDN52487.1"/>
    <property type="molecule type" value="Genomic_DNA"/>
</dbReference>
<keyword evidence="9" id="KW-0812">Transmembrane</keyword>
<dbReference type="AlphaFoldDB" id="A0A066WEW3"/>
<accession>A0A066WEW3</accession>
<gene>
    <name evidence="11" type="ORF">K437DRAFT_254272</name>
</gene>
<evidence type="ECO:0000256" key="3">
    <source>
        <dbReference type="ARBA" id="ARBA00006046"/>
    </source>
</evidence>
<evidence type="ECO:0000313" key="12">
    <source>
        <dbReference type="Proteomes" id="UP000027361"/>
    </source>
</evidence>
<dbReference type="NCBIfam" id="TIGR02734">
    <property type="entry name" value="crtI_fam"/>
    <property type="match status" value="1"/>
</dbReference>
<dbReference type="OrthoDB" id="7777654at2759"/>
<dbReference type="GO" id="GO:0016117">
    <property type="term" value="P:carotenoid biosynthetic process"/>
    <property type="evidence" value="ECO:0007669"/>
    <property type="project" value="UniProtKB-KW"/>
</dbReference>
<dbReference type="InterPro" id="IPR036188">
    <property type="entry name" value="FAD/NAD-bd_sf"/>
</dbReference>
<evidence type="ECO:0000256" key="2">
    <source>
        <dbReference type="ARBA" id="ARBA00004829"/>
    </source>
</evidence>
<dbReference type="PANTHER" id="PTHR43734">
    <property type="entry name" value="PHYTOENE DESATURASE"/>
    <property type="match status" value="1"/>
</dbReference>
<dbReference type="Pfam" id="PF01593">
    <property type="entry name" value="Amino_oxidase"/>
    <property type="match status" value="1"/>
</dbReference>
<keyword evidence="12" id="KW-1185">Reference proteome</keyword>
<dbReference type="SUPFAM" id="SSF51905">
    <property type="entry name" value="FAD/NAD(P)-binding domain"/>
    <property type="match status" value="1"/>
</dbReference>
<proteinExistence type="inferred from homology"/>
<keyword evidence="5 8" id="KW-0125">Carotenoid biosynthesis</keyword>
<keyword evidence="6 8" id="KW-0560">Oxidoreductase</keyword>
<comment type="caution">
    <text evidence="11">The sequence shown here is derived from an EMBL/GenBank/DDBJ whole genome shotgun (WGS) entry which is preliminary data.</text>
</comment>
<dbReference type="InParanoid" id="A0A066WEW3"/>
<dbReference type="InterPro" id="IPR008150">
    <property type="entry name" value="Phytoene_DH_bac_CS"/>
</dbReference>
<evidence type="ECO:0000256" key="5">
    <source>
        <dbReference type="ARBA" id="ARBA00022746"/>
    </source>
</evidence>
<sequence>MAARLGKLGYKVTVFEKNEFSGGRCSLIHANGHRWDQGPSLYLMPELFERAFKDLGEDVKNHYALHTCNPTYNIHFADGEKFTLTPNLAEMGPQLERLERPEGVNDPLGNFIKFLKEAGEHYEESIEHVLLKDWSVSPLSLLRIELLLMLWRTKALRVYRSLYGRASNFFRSSHVRQAMTFSSMFMGISPFRAPATYSLLQYAENSKGVLYPIGGFHKVVESLEKIANKKFGVEFRYNAGVKKVLPNLQCPGRVLGVELDSGEEVKADLVVCNADLVWAYNNLLPESSYSQGLRKLEQTCSSFSFYWALKETVLELSGHNIFLADQYQESFDEIFDKGELPSQPSFYVNVPSRLDPTAAPPGKDTLVVLVPCGLLRADNTPGVADTHEELERLKERARRQIIEAISKRLNRPDFESLIEHEIVNDPFTWKEKFNLFRGSILGLSHSIMQVLYFRPSTQHSYYRNLFFVGASTQPGTGVPVVVAGTEVIAKKADRFLRGYDTSYTKEYIAILILLSMFSWLVVWIFNLTPKTFDKEGLVRAVAAEAAKSTSAL</sequence>
<dbReference type="PROSITE" id="PS00982">
    <property type="entry name" value="PHYTOENE_DH"/>
    <property type="match status" value="1"/>
</dbReference>
<evidence type="ECO:0000256" key="1">
    <source>
        <dbReference type="ARBA" id="ARBA00001911"/>
    </source>
</evidence>
<evidence type="ECO:0000256" key="7">
    <source>
        <dbReference type="ARBA" id="ARBA00034551"/>
    </source>
</evidence>
<dbReference type="Proteomes" id="UP000027361">
    <property type="component" value="Unassembled WGS sequence"/>
</dbReference>
<dbReference type="STRING" id="1037660.A0A066WEW3"/>
<comment type="pathway">
    <text evidence="2 8">Carotenoid biosynthesis.</text>
</comment>
<keyword evidence="9" id="KW-1133">Transmembrane helix</keyword>
<dbReference type="Gene3D" id="3.50.50.60">
    <property type="entry name" value="FAD/NAD(P)-binding domain"/>
    <property type="match status" value="2"/>
</dbReference>
<feature type="transmembrane region" description="Helical" evidence="9">
    <location>
        <begin position="507"/>
        <end position="525"/>
    </location>
</feature>
<evidence type="ECO:0000256" key="8">
    <source>
        <dbReference type="RuleBase" id="RU362075"/>
    </source>
</evidence>
<comment type="similarity">
    <text evidence="3 8">Belongs to the carotenoid/retinoid oxidoreductase family.</text>
</comment>
<protein>
    <recommendedName>
        <fullName evidence="4">Phytoene desaturase</fullName>
    </recommendedName>
    <alternativeName>
        <fullName evidence="7">Phytoene desaturase (3,4-didehydrolycopene-forming)</fullName>
    </alternativeName>
</protein>
<dbReference type="GeneID" id="25263814"/>
<organism evidence="11 12">
    <name type="scientific">Tilletiaria anomala (strain ATCC 24038 / CBS 436.72 / UBC 951)</name>
    <dbReference type="NCBI Taxonomy" id="1037660"/>
    <lineage>
        <taxon>Eukaryota</taxon>
        <taxon>Fungi</taxon>
        <taxon>Dikarya</taxon>
        <taxon>Basidiomycota</taxon>
        <taxon>Ustilaginomycotina</taxon>
        <taxon>Exobasidiomycetes</taxon>
        <taxon>Georgefischeriales</taxon>
        <taxon>Tilletiariaceae</taxon>
        <taxon>Tilletiaria</taxon>
    </lineage>
</organism>
<dbReference type="OMA" id="CWSVMPA"/>
<evidence type="ECO:0000256" key="9">
    <source>
        <dbReference type="SAM" id="Phobius"/>
    </source>
</evidence>
<dbReference type="InterPro" id="IPR014105">
    <property type="entry name" value="Carotenoid/retinoid_OxRdtase"/>
</dbReference>
<dbReference type="GO" id="GO:0016627">
    <property type="term" value="F:oxidoreductase activity, acting on the CH-CH group of donors"/>
    <property type="evidence" value="ECO:0007669"/>
    <property type="project" value="UniProtKB-ARBA"/>
</dbReference>
<reference evidence="11 12" key="1">
    <citation type="submission" date="2014-05" db="EMBL/GenBank/DDBJ databases">
        <title>Draft genome sequence of a rare smut relative, Tilletiaria anomala UBC 951.</title>
        <authorList>
            <consortium name="DOE Joint Genome Institute"/>
            <person name="Toome M."/>
            <person name="Kuo A."/>
            <person name="Henrissat B."/>
            <person name="Lipzen A."/>
            <person name="Tritt A."/>
            <person name="Yoshinaga Y."/>
            <person name="Zane M."/>
            <person name="Barry K."/>
            <person name="Grigoriev I.V."/>
            <person name="Spatafora J.W."/>
            <person name="Aimea M.C."/>
        </authorList>
    </citation>
    <scope>NUCLEOTIDE SEQUENCE [LARGE SCALE GENOMIC DNA]</scope>
    <source>
        <strain evidence="11 12">UBC 951</strain>
    </source>
</reference>
<dbReference type="RefSeq" id="XP_013245326.1">
    <property type="nucleotide sequence ID" value="XM_013389872.1"/>
</dbReference>
<dbReference type="InterPro" id="IPR002937">
    <property type="entry name" value="Amino_oxidase"/>
</dbReference>
<dbReference type="PANTHER" id="PTHR43734:SF1">
    <property type="entry name" value="PHYTOENE DESATURASE"/>
    <property type="match status" value="1"/>
</dbReference>
<evidence type="ECO:0000256" key="6">
    <source>
        <dbReference type="ARBA" id="ARBA00023002"/>
    </source>
</evidence>
<evidence type="ECO:0000259" key="10">
    <source>
        <dbReference type="Pfam" id="PF01593"/>
    </source>
</evidence>
<keyword evidence="9" id="KW-0472">Membrane</keyword>
<feature type="domain" description="Amine oxidase" evidence="10">
    <location>
        <begin position="2"/>
        <end position="479"/>
    </location>
</feature>
<comment type="cofactor">
    <cofactor evidence="1">
        <name>NAD(+)</name>
        <dbReference type="ChEBI" id="CHEBI:57540"/>
    </cofactor>
</comment>